<dbReference type="InterPro" id="IPR024079">
    <property type="entry name" value="MetalloPept_cat_dom_sf"/>
</dbReference>
<keyword evidence="7" id="KW-0482">Metalloprotease</keyword>
<evidence type="ECO:0000256" key="3">
    <source>
        <dbReference type="ARBA" id="ARBA00022670"/>
    </source>
</evidence>
<comment type="cofactor">
    <cofactor evidence="1">
        <name>Zn(2+)</name>
        <dbReference type="ChEBI" id="CHEBI:29105"/>
    </cofactor>
</comment>
<gene>
    <name evidence="10" type="ORF">PACLA_8A012513</name>
</gene>
<dbReference type="Gene3D" id="1.10.1380.10">
    <property type="entry name" value="Neutral endopeptidase , domain2"/>
    <property type="match status" value="1"/>
</dbReference>
<evidence type="ECO:0000259" key="9">
    <source>
        <dbReference type="Pfam" id="PF05649"/>
    </source>
</evidence>
<feature type="domain" description="Peptidase M13 C-terminal" evidence="8">
    <location>
        <begin position="220"/>
        <end position="338"/>
    </location>
</feature>
<dbReference type="Pfam" id="PF01431">
    <property type="entry name" value="Peptidase_M13"/>
    <property type="match status" value="1"/>
</dbReference>
<dbReference type="GO" id="GO:0004222">
    <property type="term" value="F:metalloendopeptidase activity"/>
    <property type="evidence" value="ECO:0007669"/>
    <property type="project" value="InterPro"/>
</dbReference>
<reference evidence="10" key="1">
    <citation type="submission" date="2020-04" db="EMBL/GenBank/DDBJ databases">
        <authorList>
            <person name="Alioto T."/>
            <person name="Alioto T."/>
            <person name="Gomez Garrido J."/>
        </authorList>
    </citation>
    <scope>NUCLEOTIDE SEQUENCE</scope>
    <source>
        <strain evidence="10">A484AB</strain>
    </source>
</reference>
<evidence type="ECO:0000256" key="7">
    <source>
        <dbReference type="ARBA" id="ARBA00023049"/>
    </source>
</evidence>
<comment type="similarity">
    <text evidence="2">Belongs to the peptidase M13 family.</text>
</comment>
<evidence type="ECO:0000313" key="11">
    <source>
        <dbReference type="Proteomes" id="UP001152795"/>
    </source>
</evidence>
<dbReference type="Gene3D" id="3.40.390.10">
    <property type="entry name" value="Collagenase (Catalytic Domain)"/>
    <property type="match status" value="1"/>
</dbReference>
<dbReference type="InterPro" id="IPR042089">
    <property type="entry name" value="Peptidase_M13_dom_2"/>
</dbReference>
<comment type="caution">
    <text evidence="10">The sequence shown here is derived from an EMBL/GenBank/DDBJ whole genome shotgun (WGS) entry which is preliminary data.</text>
</comment>
<evidence type="ECO:0000256" key="2">
    <source>
        <dbReference type="ARBA" id="ARBA00007357"/>
    </source>
</evidence>
<evidence type="ECO:0000256" key="1">
    <source>
        <dbReference type="ARBA" id="ARBA00001947"/>
    </source>
</evidence>
<protein>
    <submittedName>
        <fullName evidence="10">Endothelin-converting enzyme 2 isoform X2</fullName>
    </submittedName>
</protein>
<dbReference type="PROSITE" id="PS51885">
    <property type="entry name" value="NEPRILYSIN"/>
    <property type="match status" value="1"/>
</dbReference>
<keyword evidence="11" id="KW-1185">Reference proteome</keyword>
<sequence>MYFEEVLHGTNIPFPASDQKLMIVYPDAIKNIVLWLKDKPKSLLANEIIWNVFRGLINALPEAFREAQEKYIQSDFGIKITASRWETCTGLTDSYFAYATALLYVNENLSEDARIKAAAEMFTEIKNQFIDGLEEQTWMDNATRAQARLKLKKMKKLIGFPTFIKNPVKLNKFYKNVQVNQYRVLQNTLSVWKDQVLKEMNKLGKPPNNSRFLMPPLTVNAFYVPSANAMTILAGILQPPFYKDDRLKALNYGSLGMVVGHEITHGFDDSGIEFDENGNLRQWWTKKSKENFVKRSTCLVEEYNKVKIFDYKVDGNKTLSENIADNGGLKYAFRLKAEGRGRLKAEAQETRVQR</sequence>
<dbReference type="PANTHER" id="PTHR11733">
    <property type="entry name" value="ZINC METALLOPROTEASE FAMILY M13 NEPRILYSIN-RELATED"/>
    <property type="match status" value="1"/>
</dbReference>
<dbReference type="Pfam" id="PF05649">
    <property type="entry name" value="Peptidase_M13_N"/>
    <property type="match status" value="1"/>
</dbReference>
<dbReference type="InterPro" id="IPR018497">
    <property type="entry name" value="Peptidase_M13_C"/>
</dbReference>
<dbReference type="AlphaFoldDB" id="A0A6S7GHD0"/>
<proteinExistence type="inferred from homology"/>
<keyword evidence="5" id="KW-0378">Hydrolase</keyword>
<feature type="domain" description="Peptidase M13 N-terminal" evidence="9">
    <location>
        <begin position="10"/>
        <end position="161"/>
    </location>
</feature>
<keyword evidence="4" id="KW-0479">Metal-binding</keyword>
<keyword evidence="6" id="KW-0862">Zinc</keyword>
<evidence type="ECO:0000256" key="4">
    <source>
        <dbReference type="ARBA" id="ARBA00022723"/>
    </source>
</evidence>
<dbReference type="GO" id="GO:0046872">
    <property type="term" value="F:metal ion binding"/>
    <property type="evidence" value="ECO:0007669"/>
    <property type="project" value="UniProtKB-KW"/>
</dbReference>
<dbReference type="GO" id="GO:0016485">
    <property type="term" value="P:protein processing"/>
    <property type="evidence" value="ECO:0007669"/>
    <property type="project" value="TreeGrafter"/>
</dbReference>
<dbReference type="GO" id="GO:0005886">
    <property type="term" value="C:plasma membrane"/>
    <property type="evidence" value="ECO:0007669"/>
    <property type="project" value="TreeGrafter"/>
</dbReference>
<dbReference type="InterPro" id="IPR000718">
    <property type="entry name" value="Peptidase_M13"/>
</dbReference>
<evidence type="ECO:0000259" key="8">
    <source>
        <dbReference type="Pfam" id="PF01431"/>
    </source>
</evidence>
<dbReference type="SUPFAM" id="SSF55486">
    <property type="entry name" value="Metalloproteases ('zincins'), catalytic domain"/>
    <property type="match status" value="1"/>
</dbReference>
<keyword evidence="3" id="KW-0645">Protease</keyword>
<dbReference type="PANTHER" id="PTHR11733:SF167">
    <property type="entry name" value="FI17812P1-RELATED"/>
    <property type="match status" value="1"/>
</dbReference>
<name>A0A6S7GHD0_PARCT</name>
<dbReference type="OrthoDB" id="6475849at2759"/>
<organism evidence="10 11">
    <name type="scientific">Paramuricea clavata</name>
    <name type="common">Red gorgonian</name>
    <name type="synonym">Violescent sea-whip</name>
    <dbReference type="NCBI Taxonomy" id="317549"/>
    <lineage>
        <taxon>Eukaryota</taxon>
        <taxon>Metazoa</taxon>
        <taxon>Cnidaria</taxon>
        <taxon>Anthozoa</taxon>
        <taxon>Octocorallia</taxon>
        <taxon>Malacalcyonacea</taxon>
        <taxon>Plexauridae</taxon>
        <taxon>Paramuricea</taxon>
    </lineage>
</organism>
<dbReference type="InterPro" id="IPR008753">
    <property type="entry name" value="Peptidase_M13_N"/>
</dbReference>
<dbReference type="EMBL" id="CACRXK020001405">
    <property type="protein sequence ID" value="CAB3988922.1"/>
    <property type="molecule type" value="Genomic_DNA"/>
</dbReference>
<dbReference type="PRINTS" id="PR00786">
    <property type="entry name" value="NEPRILYSIN"/>
</dbReference>
<dbReference type="CDD" id="cd08662">
    <property type="entry name" value="M13"/>
    <property type="match status" value="1"/>
</dbReference>
<evidence type="ECO:0000256" key="6">
    <source>
        <dbReference type="ARBA" id="ARBA00022833"/>
    </source>
</evidence>
<accession>A0A6S7GHD0</accession>
<evidence type="ECO:0000313" key="10">
    <source>
        <dbReference type="EMBL" id="CAB3988922.1"/>
    </source>
</evidence>
<dbReference type="Proteomes" id="UP001152795">
    <property type="component" value="Unassembled WGS sequence"/>
</dbReference>
<evidence type="ECO:0000256" key="5">
    <source>
        <dbReference type="ARBA" id="ARBA00022801"/>
    </source>
</evidence>